<comment type="caution">
    <text evidence="2">The sequence shown here is derived from an EMBL/GenBank/DDBJ whole genome shotgun (WGS) entry which is preliminary data.</text>
</comment>
<dbReference type="AlphaFoldDB" id="A0A315VJX4"/>
<name>A0A315VJX4_GAMAF</name>
<feature type="compositionally biased region" description="Polar residues" evidence="1">
    <location>
        <begin position="248"/>
        <end position="269"/>
    </location>
</feature>
<feature type="non-terminal residue" evidence="2">
    <location>
        <position position="558"/>
    </location>
</feature>
<feature type="compositionally biased region" description="Basic and acidic residues" evidence="1">
    <location>
        <begin position="307"/>
        <end position="317"/>
    </location>
</feature>
<feature type="compositionally biased region" description="Basic residues" evidence="1">
    <location>
        <begin position="199"/>
        <end position="213"/>
    </location>
</feature>
<accession>A0A315VJX4</accession>
<keyword evidence="3" id="KW-1185">Reference proteome</keyword>
<feature type="compositionally biased region" description="Basic and acidic residues" evidence="1">
    <location>
        <begin position="530"/>
        <end position="545"/>
    </location>
</feature>
<proteinExistence type="predicted"/>
<dbReference type="EMBL" id="NHOQ01001560">
    <property type="protein sequence ID" value="PWA23795.1"/>
    <property type="molecule type" value="Genomic_DNA"/>
</dbReference>
<protein>
    <submittedName>
        <fullName evidence="2">Uncharacterized protein</fullName>
    </submittedName>
</protein>
<gene>
    <name evidence="2" type="ORF">CCH79_00010833</name>
</gene>
<reference evidence="2 3" key="1">
    <citation type="journal article" date="2018" name="G3 (Bethesda)">
        <title>A High-Quality Reference Genome for the Invasive Mosquitofish Gambusia affinis Using a Chicago Library.</title>
        <authorList>
            <person name="Hoffberg S.L."/>
            <person name="Troendle N.J."/>
            <person name="Glenn T.C."/>
            <person name="Mahmud O."/>
            <person name="Louha S."/>
            <person name="Chalopin D."/>
            <person name="Bennetzen J.L."/>
            <person name="Mauricio R."/>
        </authorList>
    </citation>
    <scope>NUCLEOTIDE SEQUENCE [LARGE SCALE GENOMIC DNA]</scope>
    <source>
        <strain evidence="2">NE01/NJP1002.9</strain>
        <tissue evidence="2">Muscle</tissue>
    </source>
</reference>
<sequence length="558" mass="62803">MLTNIKSANGNRSSNQLIQHHLPRHCAQPAAGQHPLQPSQPVVVEVGVETQTHSRHSSRLMPVDLGGPLGCRGGISSQDSLLDEVRRGKQRRVSQNVADVRVSLKRGPGPVHAYNEDDVEPTHFLHKQRLTFHLIAAFRLGASHGLRQFGNVETRRSKGDMQPSFSVSLEPGLERGVPWGRDLFTFVTSAAGHMMRTLQKPRKSRPSKRQVNHRRFLHNMIQRKFADIEAANHRLASALYVKDIQEAQEPQRSTSQSDSLQDPDQNGGQTDAKGISRSRSDASDAREPKELDDKQKKSISSQNKMRQTNEKRRNKAAEFSKVVQEAELLQSEHPNYQNQMNPMNNTPENKQHPNFIVLTQNEDDSPPFSPELSPLSLDSCDFSAQLLTDLSTNTEQETIRDITELFTDSVGHMDVESYFETICPRRVEDIILSGNFTGLEENMQPDEVEPECSFGFSCEEDRGGTTHYVRRNPGNSRQLRQSEYKASTSIYSVAELQTHPEGSCCILGNDLNVAPFEGVAQSFPVPPPQQERRSVPTPPHEDDWLFPDILKDRQLPYC</sequence>
<feature type="region of interest" description="Disordered" evidence="1">
    <location>
        <begin position="194"/>
        <end position="213"/>
    </location>
</feature>
<organism evidence="2 3">
    <name type="scientific">Gambusia affinis</name>
    <name type="common">Western mosquitofish</name>
    <name type="synonym">Heterandria affinis</name>
    <dbReference type="NCBI Taxonomy" id="33528"/>
    <lineage>
        <taxon>Eukaryota</taxon>
        <taxon>Metazoa</taxon>
        <taxon>Chordata</taxon>
        <taxon>Craniata</taxon>
        <taxon>Vertebrata</taxon>
        <taxon>Euteleostomi</taxon>
        <taxon>Actinopterygii</taxon>
        <taxon>Neopterygii</taxon>
        <taxon>Teleostei</taxon>
        <taxon>Neoteleostei</taxon>
        <taxon>Acanthomorphata</taxon>
        <taxon>Ovalentaria</taxon>
        <taxon>Atherinomorphae</taxon>
        <taxon>Cyprinodontiformes</taxon>
        <taxon>Poeciliidae</taxon>
        <taxon>Poeciliinae</taxon>
        <taxon>Gambusia</taxon>
    </lineage>
</organism>
<evidence type="ECO:0000313" key="2">
    <source>
        <dbReference type="EMBL" id="PWA23795.1"/>
    </source>
</evidence>
<dbReference type="Proteomes" id="UP000250572">
    <property type="component" value="Unassembled WGS sequence"/>
</dbReference>
<feature type="region of interest" description="Disordered" evidence="1">
    <location>
        <begin position="519"/>
        <end position="545"/>
    </location>
</feature>
<feature type="region of interest" description="Disordered" evidence="1">
    <location>
        <begin position="246"/>
        <end position="317"/>
    </location>
</feature>
<evidence type="ECO:0000313" key="3">
    <source>
        <dbReference type="Proteomes" id="UP000250572"/>
    </source>
</evidence>
<evidence type="ECO:0000256" key="1">
    <source>
        <dbReference type="SAM" id="MobiDB-lite"/>
    </source>
</evidence>
<feature type="compositionally biased region" description="Basic and acidic residues" evidence="1">
    <location>
        <begin position="278"/>
        <end position="296"/>
    </location>
</feature>